<dbReference type="Gene3D" id="2.30.29.30">
    <property type="entry name" value="Pleckstrin-homology domain (PH domain)/Phosphotyrosine-binding domain (PTB)"/>
    <property type="match status" value="1"/>
</dbReference>
<accession>A0A336MKJ2</accession>
<feature type="compositionally biased region" description="Polar residues" evidence="14">
    <location>
        <begin position="1"/>
        <end position="12"/>
    </location>
</feature>
<dbReference type="PROSITE" id="PS50848">
    <property type="entry name" value="START"/>
    <property type="match status" value="1"/>
</dbReference>
<evidence type="ECO:0000313" key="17">
    <source>
        <dbReference type="EMBL" id="SSX30415.1"/>
    </source>
</evidence>
<dbReference type="OMA" id="WSHMRRV"/>
<reference evidence="17" key="1">
    <citation type="submission" date="2018-07" db="EMBL/GenBank/DDBJ databases">
        <authorList>
            <person name="Quirk P.G."/>
            <person name="Krulwich T.A."/>
        </authorList>
    </citation>
    <scope>NUCLEOTIDE SEQUENCE</scope>
</reference>
<keyword evidence="10 13" id="KW-0175">Coiled coil</keyword>
<evidence type="ECO:0000256" key="5">
    <source>
        <dbReference type="ARBA" id="ARBA00021440"/>
    </source>
</evidence>
<evidence type="ECO:0000256" key="6">
    <source>
        <dbReference type="ARBA" id="ARBA00022448"/>
    </source>
</evidence>
<dbReference type="CDD" id="cd08872">
    <property type="entry name" value="START_STARD11-like"/>
    <property type="match status" value="1"/>
</dbReference>
<dbReference type="InterPro" id="IPR002913">
    <property type="entry name" value="START_lipid-bd_dom"/>
</dbReference>
<dbReference type="InterPro" id="IPR051213">
    <property type="entry name" value="START_lipid_transfer"/>
</dbReference>
<feature type="coiled-coil region" evidence="13">
    <location>
        <begin position="253"/>
        <end position="280"/>
    </location>
</feature>
<feature type="domain" description="START" evidence="16">
    <location>
        <begin position="379"/>
        <end position="584"/>
    </location>
</feature>
<dbReference type="Pfam" id="PF00169">
    <property type="entry name" value="PH"/>
    <property type="match status" value="1"/>
</dbReference>
<dbReference type="InterPro" id="IPR041952">
    <property type="entry name" value="STARD11_START"/>
</dbReference>
<organism evidence="17">
    <name type="scientific">Culicoides sonorensis</name>
    <name type="common">Biting midge</name>
    <dbReference type="NCBI Taxonomy" id="179676"/>
    <lineage>
        <taxon>Eukaryota</taxon>
        <taxon>Metazoa</taxon>
        <taxon>Ecdysozoa</taxon>
        <taxon>Arthropoda</taxon>
        <taxon>Hexapoda</taxon>
        <taxon>Insecta</taxon>
        <taxon>Pterygota</taxon>
        <taxon>Neoptera</taxon>
        <taxon>Endopterygota</taxon>
        <taxon>Diptera</taxon>
        <taxon>Nematocera</taxon>
        <taxon>Chironomoidea</taxon>
        <taxon>Ceratopogonidae</taxon>
        <taxon>Ceratopogoninae</taxon>
        <taxon>Culicoides</taxon>
        <taxon>Monoculicoides</taxon>
    </lineage>
</organism>
<evidence type="ECO:0000256" key="2">
    <source>
        <dbReference type="ARBA" id="ARBA00004240"/>
    </source>
</evidence>
<evidence type="ECO:0000256" key="13">
    <source>
        <dbReference type="SAM" id="Coils"/>
    </source>
</evidence>
<dbReference type="GO" id="GO:0005783">
    <property type="term" value="C:endoplasmic reticulum"/>
    <property type="evidence" value="ECO:0007669"/>
    <property type="project" value="UniProtKB-SubCell"/>
</dbReference>
<dbReference type="CDD" id="cd13283">
    <property type="entry name" value="PH_GPBP"/>
    <property type="match status" value="1"/>
</dbReference>
<dbReference type="SMART" id="SM00234">
    <property type="entry name" value="START"/>
    <property type="match status" value="1"/>
</dbReference>
<dbReference type="InterPro" id="IPR011993">
    <property type="entry name" value="PH-like_dom_sf"/>
</dbReference>
<evidence type="ECO:0000256" key="10">
    <source>
        <dbReference type="ARBA" id="ARBA00023054"/>
    </source>
</evidence>
<keyword evidence="7" id="KW-0963">Cytoplasm</keyword>
<evidence type="ECO:0000256" key="4">
    <source>
        <dbReference type="ARBA" id="ARBA00004555"/>
    </source>
</evidence>
<dbReference type="VEuPathDB" id="VectorBase:CSON002437"/>
<evidence type="ECO:0000256" key="7">
    <source>
        <dbReference type="ARBA" id="ARBA00022490"/>
    </source>
</evidence>
<evidence type="ECO:0000256" key="3">
    <source>
        <dbReference type="ARBA" id="ARBA00004496"/>
    </source>
</evidence>
<evidence type="ECO:0000256" key="1">
    <source>
        <dbReference type="ARBA" id="ARBA00000074"/>
    </source>
</evidence>
<dbReference type="FunFam" id="3.30.530.20:FF:000003">
    <property type="entry name" value="Collagen type IV alpha-3-binding protein-like protein"/>
    <property type="match status" value="1"/>
</dbReference>
<name>A0A336MKJ2_CULSO</name>
<evidence type="ECO:0000256" key="9">
    <source>
        <dbReference type="ARBA" id="ARBA00023034"/>
    </source>
</evidence>
<dbReference type="PANTHER" id="PTHR19308">
    <property type="entry name" value="PHOSPHATIDYLCHOLINE TRANSFER PROTEIN"/>
    <property type="match status" value="1"/>
</dbReference>
<dbReference type="AlphaFoldDB" id="A0A336MKJ2"/>
<keyword evidence="8" id="KW-0256">Endoplasmic reticulum</keyword>
<dbReference type="PROSITE" id="PS50003">
    <property type="entry name" value="PH_DOMAIN"/>
    <property type="match status" value="1"/>
</dbReference>
<dbReference type="SUPFAM" id="SSF50729">
    <property type="entry name" value="PH domain-like"/>
    <property type="match status" value="1"/>
</dbReference>
<comment type="subcellular location">
    <subcellularLocation>
        <location evidence="3">Cytoplasm</location>
    </subcellularLocation>
    <subcellularLocation>
        <location evidence="2">Endoplasmic reticulum</location>
    </subcellularLocation>
    <subcellularLocation>
        <location evidence="4">Golgi apparatus</location>
    </subcellularLocation>
</comment>
<sequence length="590" mass="67915">MVDESVLQQSGPEESDPELPLGTSPSKIILKGYLSKWTNYIHGWQPRYMVLQDKTLSYYKSEEDSDFGCRGVISLQKATIKSHEFDECRFDVAVNSNVWYLRADCPEDKQNWVEVLQSYKSEASVTDSATSNNNLRRQKWGSSVSLQSTTLSTASGCEVDRTGRNLREKLAEIETFRDILYNQIDTLQRYFDATATQHTTNGFESAELGNGLKMNDFKGEAITFRTTTAGVLTTLQHCVDIIVQKDDALKWKLDKEIERRKKVEEELRLCKEELEKSKKVSLLGPDLEEGPHSQIPEDEFFDAVEIGLEKIEEARETRVRLKLQSQQSQIDSGADIVVEGEEDFGTGKLARNHRLWPEIDRTCKEQLHHARQGVGEGGNGWQIFADEGELKMYRREVEVDGMVMDPLKSCHVVKGVTAREMCHYFFMPEYRNDWETTLEDMQILDKISPDTLVFLQTHKRIWPASQRDAMFWSHMRRIEDDFDKEAHDTWVVCNQSVEHPDYPPANQGKCVRIYLTVILLCQTYIAEPKNGKPLSRDDITCNLTYCSVVNPGGWAPSTVLRAIYKKEYPKFLKRFTSYVQEQSKNKPIMF</sequence>
<proteinExistence type="predicted"/>
<keyword evidence="6" id="KW-0813">Transport</keyword>
<evidence type="ECO:0000256" key="12">
    <source>
        <dbReference type="ARBA" id="ARBA00031527"/>
    </source>
</evidence>
<evidence type="ECO:0000256" key="8">
    <source>
        <dbReference type="ARBA" id="ARBA00022824"/>
    </source>
</evidence>
<keyword evidence="11" id="KW-0445">Lipid transport</keyword>
<dbReference type="FunFam" id="2.30.29.30:FF:000382">
    <property type="entry name" value="Uncharacterized protein, isoform A"/>
    <property type="match status" value="1"/>
</dbReference>
<comment type="catalytic activity">
    <reaction evidence="1">
        <text>N-hexadecanoylsphing-4-enine(in) = N-hexadecanoylsphing-4-enine(out)</text>
        <dbReference type="Rhea" id="RHEA:45720"/>
        <dbReference type="ChEBI" id="CHEBI:72959"/>
    </reaction>
</comment>
<dbReference type="InterPro" id="IPR023393">
    <property type="entry name" value="START-like_dom_sf"/>
</dbReference>
<feature type="region of interest" description="Disordered" evidence="14">
    <location>
        <begin position="1"/>
        <end position="23"/>
    </location>
</feature>
<dbReference type="InterPro" id="IPR001849">
    <property type="entry name" value="PH_domain"/>
</dbReference>
<dbReference type="Pfam" id="PF01852">
    <property type="entry name" value="START"/>
    <property type="match status" value="1"/>
</dbReference>
<dbReference type="GO" id="GO:0008289">
    <property type="term" value="F:lipid binding"/>
    <property type="evidence" value="ECO:0007669"/>
    <property type="project" value="InterPro"/>
</dbReference>
<dbReference type="SMART" id="SM00233">
    <property type="entry name" value="PH"/>
    <property type="match status" value="1"/>
</dbReference>
<dbReference type="GO" id="GO:0005794">
    <property type="term" value="C:Golgi apparatus"/>
    <property type="evidence" value="ECO:0007669"/>
    <property type="project" value="UniProtKB-SubCell"/>
</dbReference>
<evidence type="ECO:0000256" key="14">
    <source>
        <dbReference type="SAM" id="MobiDB-lite"/>
    </source>
</evidence>
<evidence type="ECO:0000259" key="15">
    <source>
        <dbReference type="PROSITE" id="PS50003"/>
    </source>
</evidence>
<dbReference type="Gene3D" id="3.30.530.20">
    <property type="match status" value="1"/>
</dbReference>
<evidence type="ECO:0000259" key="16">
    <source>
        <dbReference type="PROSITE" id="PS50848"/>
    </source>
</evidence>
<evidence type="ECO:0000256" key="11">
    <source>
        <dbReference type="ARBA" id="ARBA00023055"/>
    </source>
</evidence>
<dbReference type="GO" id="GO:0035621">
    <property type="term" value="P:ER to Golgi ceramide transport"/>
    <property type="evidence" value="ECO:0007669"/>
    <property type="project" value="TreeGrafter"/>
</dbReference>
<dbReference type="EMBL" id="UFQT01001407">
    <property type="protein sequence ID" value="SSX30415.1"/>
    <property type="molecule type" value="Genomic_DNA"/>
</dbReference>
<protein>
    <recommendedName>
        <fullName evidence="5">Ceramide transfer protein</fullName>
    </recommendedName>
    <alternativeName>
        <fullName evidence="12">Collagen type IV alpha-3-binding protein</fullName>
    </alternativeName>
</protein>
<keyword evidence="9" id="KW-0333">Golgi apparatus</keyword>
<dbReference type="SUPFAM" id="SSF55961">
    <property type="entry name" value="Bet v1-like"/>
    <property type="match status" value="1"/>
</dbReference>
<feature type="domain" description="PH" evidence="15">
    <location>
        <begin position="27"/>
        <end position="121"/>
    </location>
</feature>
<dbReference type="PANTHER" id="PTHR19308:SF53">
    <property type="entry name" value="CERAMIDE TRANSFER PROTEIN"/>
    <property type="match status" value="1"/>
</dbReference>
<gene>
    <name evidence="17" type="primary">CSON002437</name>
</gene>